<dbReference type="AlphaFoldDB" id="A0A1I2GQ48"/>
<dbReference type="PANTHER" id="PTHR30273:SF2">
    <property type="entry name" value="PROTEIN FECR"/>
    <property type="match status" value="1"/>
</dbReference>
<dbReference type="Pfam" id="PF04773">
    <property type="entry name" value="FecR"/>
    <property type="match status" value="1"/>
</dbReference>
<accession>A0A1I2GQ48</accession>
<name>A0A1I2GQ48_9BACT</name>
<dbReference type="InterPro" id="IPR012373">
    <property type="entry name" value="Ferrdict_sens_TM"/>
</dbReference>
<dbReference type="PANTHER" id="PTHR30273">
    <property type="entry name" value="PERIPLASMIC SIGNAL SENSOR AND SIGMA FACTOR ACTIVATOR FECR-RELATED"/>
    <property type="match status" value="1"/>
</dbReference>
<reference evidence="4 5" key="1">
    <citation type="submission" date="2016-10" db="EMBL/GenBank/DDBJ databases">
        <authorList>
            <person name="de Groot N.N."/>
        </authorList>
    </citation>
    <scope>NUCLEOTIDE SEQUENCE [LARGE SCALE GENOMIC DNA]</scope>
    <source>
        <strain evidence="4 5">CGMCC 1.9156</strain>
    </source>
</reference>
<evidence type="ECO:0000313" key="4">
    <source>
        <dbReference type="EMBL" id="SFF19592.1"/>
    </source>
</evidence>
<dbReference type="PIRSF" id="PIRSF018266">
    <property type="entry name" value="FecR"/>
    <property type="match status" value="1"/>
</dbReference>
<dbReference type="EMBL" id="FONW01000003">
    <property type="protein sequence ID" value="SFF19592.1"/>
    <property type="molecule type" value="Genomic_DNA"/>
</dbReference>
<dbReference type="InterPro" id="IPR006860">
    <property type="entry name" value="FecR"/>
</dbReference>
<keyword evidence="5" id="KW-1185">Reference proteome</keyword>
<dbReference type="STRING" id="655355.SAMN05216283_10373"/>
<gene>
    <name evidence="4" type="ORF">SAMN05216283_10373</name>
</gene>
<feature type="domain" description="Protein FecR C-terminal" evidence="3">
    <location>
        <begin position="273"/>
        <end position="333"/>
    </location>
</feature>
<dbReference type="GO" id="GO:0016989">
    <property type="term" value="F:sigma factor antagonist activity"/>
    <property type="evidence" value="ECO:0007669"/>
    <property type="project" value="TreeGrafter"/>
</dbReference>
<evidence type="ECO:0000259" key="2">
    <source>
        <dbReference type="Pfam" id="PF04773"/>
    </source>
</evidence>
<dbReference type="InterPro" id="IPR032508">
    <property type="entry name" value="FecR_C"/>
</dbReference>
<sequence length="356" mass="40644">MSKFDEQIVEALISDTSFIRWAKGKQPEDEGKWMRWKAGHLKNEGEFNEAVKLVKTLSFNSSAISDLEISYLRQKTFNQTSKAQSQRKGRSLSILIRAAAVLFIPLLLAAGWLFLNQEHWKSAYTTLASNQSGQDVTVYSPKGTRTVVQLPDGSKAWLNADSYLTYSPVFNSNSRTVQLEGEAFFEVQKRKQPFIVENFGPSVKVYGTRFNVNSYREEPTVTVALETGSVALQVNNTEQYLTPGEVSSFSREQKSIRIEKKDLAPYLAWRDGQFVFRASSLQAIFNVFERQYNVEFQLEDQYLGQAKYDATFTNENFEKILHLLELTAPIQMEYTEGYFNKEGDYIKGIVKVNAIK</sequence>
<dbReference type="Gene3D" id="3.55.50.30">
    <property type="match status" value="1"/>
</dbReference>
<proteinExistence type="predicted"/>
<keyword evidence="1" id="KW-0812">Transmembrane</keyword>
<evidence type="ECO:0000259" key="3">
    <source>
        <dbReference type="Pfam" id="PF16344"/>
    </source>
</evidence>
<organism evidence="4 5">
    <name type="scientific">Sunxiuqinia elliptica</name>
    <dbReference type="NCBI Taxonomy" id="655355"/>
    <lineage>
        <taxon>Bacteria</taxon>
        <taxon>Pseudomonadati</taxon>
        <taxon>Bacteroidota</taxon>
        <taxon>Bacteroidia</taxon>
        <taxon>Marinilabiliales</taxon>
        <taxon>Prolixibacteraceae</taxon>
        <taxon>Sunxiuqinia</taxon>
    </lineage>
</organism>
<dbReference type="Proteomes" id="UP000198964">
    <property type="component" value="Unassembled WGS sequence"/>
</dbReference>
<evidence type="ECO:0000313" key="5">
    <source>
        <dbReference type="Proteomes" id="UP000198964"/>
    </source>
</evidence>
<keyword evidence="1" id="KW-0472">Membrane</keyword>
<protein>
    <submittedName>
        <fullName evidence="4">FecR family protein</fullName>
    </submittedName>
</protein>
<dbReference type="RefSeq" id="WP_093919501.1">
    <property type="nucleotide sequence ID" value="NZ_FONW01000003.1"/>
</dbReference>
<keyword evidence="1" id="KW-1133">Transmembrane helix</keyword>
<feature type="transmembrane region" description="Helical" evidence="1">
    <location>
        <begin position="94"/>
        <end position="115"/>
    </location>
</feature>
<evidence type="ECO:0000256" key="1">
    <source>
        <dbReference type="SAM" id="Phobius"/>
    </source>
</evidence>
<feature type="domain" description="FecR protein" evidence="2">
    <location>
        <begin position="138"/>
        <end position="230"/>
    </location>
</feature>
<dbReference type="Pfam" id="PF16344">
    <property type="entry name" value="FecR_C"/>
    <property type="match status" value="1"/>
</dbReference>
<dbReference type="Gene3D" id="2.60.120.1440">
    <property type="match status" value="1"/>
</dbReference>